<dbReference type="InterPro" id="IPR029044">
    <property type="entry name" value="Nucleotide-diphossugar_trans"/>
</dbReference>
<accession>A0A8H7NBV2</accession>
<evidence type="ECO:0008006" key="5">
    <source>
        <dbReference type="Google" id="ProtNLM"/>
    </source>
</evidence>
<dbReference type="InterPro" id="IPR007577">
    <property type="entry name" value="GlycoTrfase_DXD_sugar-bd_CS"/>
</dbReference>
<comment type="caution">
    <text evidence="3">The sequence shown here is derived from an EMBL/GenBank/DDBJ whole genome shotgun (WGS) entry which is preliminary data.</text>
</comment>
<gene>
    <name evidence="3" type="ORF">IM811_011742</name>
</gene>
<evidence type="ECO:0000256" key="1">
    <source>
        <dbReference type="ARBA" id="ARBA00009003"/>
    </source>
</evidence>
<evidence type="ECO:0000256" key="2">
    <source>
        <dbReference type="SAM" id="MobiDB-lite"/>
    </source>
</evidence>
<comment type="similarity">
    <text evidence="1">Belongs to the glycosyltransferase 32 family.</text>
</comment>
<name>A0A8H7NBV2_BIOOC</name>
<dbReference type="Pfam" id="PF04488">
    <property type="entry name" value="Gly_transf_sug"/>
    <property type="match status" value="1"/>
</dbReference>
<organism evidence="3 4">
    <name type="scientific">Bionectria ochroleuca</name>
    <name type="common">Gliocladium roseum</name>
    <dbReference type="NCBI Taxonomy" id="29856"/>
    <lineage>
        <taxon>Eukaryota</taxon>
        <taxon>Fungi</taxon>
        <taxon>Dikarya</taxon>
        <taxon>Ascomycota</taxon>
        <taxon>Pezizomycotina</taxon>
        <taxon>Sordariomycetes</taxon>
        <taxon>Hypocreomycetidae</taxon>
        <taxon>Hypocreales</taxon>
        <taxon>Bionectriaceae</taxon>
        <taxon>Clonostachys</taxon>
    </lineage>
</organism>
<feature type="compositionally biased region" description="Low complexity" evidence="2">
    <location>
        <begin position="186"/>
        <end position="221"/>
    </location>
</feature>
<dbReference type="SUPFAM" id="SSF53448">
    <property type="entry name" value="Nucleotide-diphospho-sugar transferases"/>
    <property type="match status" value="1"/>
</dbReference>
<feature type="compositionally biased region" description="Polar residues" evidence="2">
    <location>
        <begin position="228"/>
        <end position="239"/>
    </location>
</feature>
<evidence type="ECO:0000313" key="3">
    <source>
        <dbReference type="EMBL" id="KAF9752984.1"/>
    </source>
</evidence>
<dbReference type="GO" id="GO:0000136">
    <property type="term" value="C:mannan polymerase complex"/>
    <property type="evidence" value="ECO:0007669"/>
    <property type="project" value="TreeGrafter"/>
</dbReference>
<dbReference type="EMBL" id="JADCTT010000004">
    <property type="protein sequence ID" value="KAF9752984.1"/>
    <property type="molecule type" value="Genomic_DNA"/>
</dbReference>
<feature type="region of interest" description="Disordered" evidence="2">
    <location>
        <begin position="181"/>
        <end position="301"/>
    </location>
</feature>
<dbReference type="AlphaFoldDB" id="A0A8H7NBV2"/>
<feature type="compositionally biased region" description="Low complexity" evidence="2">
    <location>
        <begin position="246"/>
        <end position="294"/>
    </location>
</feature>
<sequence>MLPKYEKEANRGLRFALSHSRFYRSLLLAVAAFLTIFLLLWGTHSPSVHAVQEIGKSAIATIKHSTGGSRPEAWRPHVHHIPPKVWQIMLPKDPANATGVFDPKELSSTASWVAMNPDYEYTLLGQKGATKFLRQHFNSKVLETFNNLPNVGMKSDFLRYLVLLIEGGVYSDTDTEAIRPIDDWVPPSTAAGPGPSSASSGIASSTASSPTSRTGCSSRSGPSPPRQATPSSAPCSTACSVRRTRWPSATASRSARSSRRPWTSTTPRAPRRGPTSCSRTCRPSRRACATPRTSRSSRSRG</sequence>
<dbReference type="PANTHER" id="PTHR31834:SF1">
    <property type="entry name" value="INITIATION-SPECIFIC ALPHA-1,6-MANNOSYLTRANSFERASE"/>
    <property type="match status" value="1"/>
</dbReference>
<dbReference type="Proteomes" id="UP000616885">
    <property type="component" value="Unassembled WGS sequence"/>
</dbReference>
<evidence type="ECO:0000313" key="4">
    <source>
        <dbReference type="Proteomes" id="UP000616885"/>
    </source>
</evidence>
<dbReference type="GO" id="GO:0006487">
    <property type="term" value="P:protein N-linked glycosylation"/>
    <property type="evidence" value="ECO:0007669"/>
    <property type="project" value="TreeGrafter"/>
</dbReference>
<reference evidence="3" key="1">
    <citation type="submission" date="2020-10" db="EMBL/GenBank/DDBJ databases">
        <title>High-Quality Genome Resource of Clonostachys rosea strain S41 by Oxford Nanopore Long-Read Sequencing.</title>
        <authorList>
            <person name="Wang H."/>
        </authorList>
    </citation>
    <scope>NUCLEOTIDE SEQUENCE</scope>
    <source>
        <strain evidence="3">S41</strain>
    </source>
</reference>
<dbReference type="PANTHER" id="PTHR31834">
    <property type="entry name" value="INITIATION-SPECIFIC ALPHA-1,6-MANNOSYLTRANSFERASE"/>
    <property type="match status" value="1"/>
</dbReference>
<dbReference type="GO" id="GO:0000009">
    <property type="term" value="F:alpha-1,6-mannosyltransferase activity"/>
    <property type="evidence" value="ECO:0007669"/>
    <property type="project" value="InterPro"/>
</dbReference>
<protein>
    <recommendedName>
        <fullName evidence="5">Initiation-specific alpha-1,6-mannosyltransferase</fullName>
    </recommendedName>
</protein>
<dbReference type="Gene3D" id="3.90.550.20">
    <property type="match status" value="1"/>
</dbReference>
<dbReference type="InterPro" id="IPR039367">
    <property type="entry name" value="Och1-like"/>
</dbReference>
<proteinExistence type="inferred from homology"/>